<feature type="compositionally biased region" description="Polar residues" evidence="1">
    <location>
        <begin position="416"/>
        <end position="438"/>
    </location>
</feature>
<protein>
    <submittedName>
        <fullName evidence="2">Transcription factor Zn C2H2</fullName>
    </submittedName>
</protein>
<evidence type="ECO:0000313" key="2">
    <source>
        <dbReference type="EMBL" id="KAF5591408.1"/>
    </source>
</evidence>
<feature type="compositionally biased region" description="Basic residues" evidence="1">
    <location>
        <begin position="404"/>
        <end position="415"/>
    </location>
</feature>
<evidence type="ECO:0000313" key="3">
    <source>
        <dbReference type="Proteomes" id="UP000544095"/>
    </source>
</evidence>
<keyword evidence="3" id="KW-1185">Reference proteome</keyword>
<comment type="caution">
    <text evidence="2">The sequence shown here is derived from an EMBL/GenBank/DDBJ whole genome shotgun (WGS) entry which is preliminary data.</text>
</comment>
<dbReference type="AlphaFoldDB" id="A0A8H5UKK7"/>
<name>A0A8H5UKK7_9HYPO</name>
<feature type="region of interest" description="Disordered" evidence="1">
    <location>
        <begin position="365"/>
        <end position="487"/>
    </location>
</feature>
<feature type="compositionally biased region" description="Polar residues" evidence="1">
    <location>
        <begin position="376"/>
        <end position="396"/>
    </location>
</feature>
<reference evidence="2 3" key="1">
    <citation type="submission" date="2020-05" db="EMBL/GenBank/DDBJ databases">
        <title>Identification and distribution of gene clusters putatively required for synthesis of sphingolipid metabolism inhibitors in phylogenetically diverse species of the filamentous fungus Fusarium.</title>
        <authorList>
            <person name="Kim H.-S."/>
            <person name="Busman M."/>
            <person name="Brown D.W."/>
            <person name="Divon H."/>
            <person name="Uhlig S."/>
            <person name="Proctor R.H."/>
        </authorList>
    </citation>
    <scope>NUCLEOTIDE SEQUENCE [LARGE SCALE GENOMIC DNA]</scope>
    <source>
        <strain evidence="2 3">NRRL 25211</strain>
    </source>
</reference>
<sequence length="539" mass="60069">MGERIATSSKLDPAAALLWHPPGNKIALLDEFPFPRLRSPILDATLACRQSFRGICFARHNKSKWAEENLISFNAWSVSSGAGVWGEFSLDDKLVTRRQDSCIVRNLLWMLDDFVSAVGRIGKQLFILTENFLRSLPFPRLWDSESSFGDEVDEDLLSFKSTLVSEYEPLRANAEQGRVQSITVIRDRLVEANSKRRRRLQNARKRKVESRSGASTQRQGPYPVLPPPVATGSKVFECPHCFENLPVYLARAGHWREHAKRLDKVHAAALKLGDAAISSETASWQIDKPLECPFCPELDLRDRSLDHIANCLFGFAMKALLYNDTDIHSAPKGVSGAPIELSDAVDSAVLNLPVENIPGSIDLICTEGQPVPDRPQTISPSNLPKTQTKSKQSPTSRLPERGDHRGRRSPARTRQPRTLPNASQEALVQGSALSTDPAVSSDGPPAKRRKLSDDDRDTRTSNASSVFATIDGSGVSGSNGRKMASGNNSIRSKWVDAWNFEKLPFKRWEFFQTGQRHQETGPFYDMDLCEIFEKLVHNN</sequence>
<feature type="compositionally biased region" description="Basic residues" evidence="1">
    <location>
        <begin position="196"/>
        <end position="208"/>
    </location>
</feature>
<dbReference type="EMBL" id="JAAOAR010000276">
    <property type="protein sequence ID" value="KAF5591408.1"/>
    <property type="molecule type" value="Genomic_DNA"/>
</dbReference>
<feature type="region of interest" description="Disordered" evidence="1">
    <location>
        <begin position="196"/>
        <end position="226"/>
    </location>
</feature>
<organism evidence="2 3">
    <name type="scientific">Fusarium pseudoanthophilum</name>
    <dbReference type="NCBI Taxonomy" id="48495"/>
    <lineage>
        <taxon>Eukaryota</taxon>
        <taxon>Fungi</taxon>
        <taxon>Dikarya</taxon>
        <taxon>Ascomycota</taxon>
        <taxon>Pezizomycotina</taxon>
        <taxon>Sordariomycetes</taxon>
        <taxon>Hypocreomycetidae</taxon>
        <taxon>Hypocreales</taxon>
        <taxon>Nectriaceae</taxon>
        <taxon>Fusarium</taxon>
        <taxon>Fusarium fujikuroi species complex</taxon>
    </lineage>
</organism>
<evidence type="ECO:0000256" key="1">
    <source>
        <dbReference type="SAM" id="MobiDB-lite"/>
    </source>
</evidence>
<gene>
    <name evidence="2" type="ORF">FPANT_5683</name>
</gene>
<proteinExistence type="predicted"/>
<accession>A0A8H5UKK7</accession>
<dbReference type="Proteomes" id="UP000544095">
    <property type="component" value="Unassembled WGS sequence"/>
</dbReference>